<evidence type="ECO:0000313" key="9">
    <source>
        <dbReference type="Proteomes" id="UP000293874"/>
    </source>
</evidence>
<evidence type="ECO:0000256" key="1">
    <source>
        <dbReference type="ARBA" id="ARBA00010641"/>
    </source>
</evidence>
<sequence>MLILSFVGFLKNIQHPERTDKELADSYRETGDMQVLGALFQRYMDLMYGVCLKYLKDPESAKDAVMQLFEELTKKLKQHQVENVKSWLHTLARNHCLMQLRSPRNFRTSEFNAEIMQSEAETHLNGMMQKEENLTRLEHCLQTLPDEQKTTVELFYLQNKCYKEIASETGIEWNKVRSYIQNGRRNLKICMDKQAAIETKEI</sequence>
<keyword evidence="2" id="KW-0805">Transcription regulation</keyword>
<dbReference type="AlphaFoldDB" id="A0A4Q7N0U4"/>
<gene>
    <name evidence="8" type="ORF">EV199_0775</name>
</gene>
<evidence type="ECO:0000256" key="5">
    <source>
        <dbReference type="ARBA" id="ARBA00023163"/>
    </source>
</evidence>
<dbReference type="Gene3D" id="1.10.10.10">
    <property type="entry name" value="Winged helix-like DNA-binding domain superfamily/Winged helix DNA-binding domain"/>
    <property type="match status" value="1"/>
</dbReference>
<dbReference type="InterPro" id="IPR039425">
    <property type="entry name" value="RNA_pol_sigma-70-like"/>
</dbReference>
<dbReference type="InterPro" id="IPR013325">
    <property type="entry name" value="RNA_pol_sigma_r2"/>
</dbReference>
<feature type="domain" description="RNA polymerase sigma-70 region 2" evidence="6">
    <location>
        <begin position="39"/>
        <end position="102"/>
    </location>
</feature>
<dbReference type="InterPro" id="IPR013324">
    <property type="entry name" value="RNA_pol_sigma_r3/r4-like"/>
</dbReference>
<dbReference type="InterPro" id="IPR007627">
    <property type="entry name" value="RNA_pol_sigma70_r2"/>
</dbReference>
<dbReference type="PANTHER" id="PTHR43133:SF8">
    <property type="entry name" value="RNA POLYMERASE SIGMA FACTOR HI_1459-RELATED"/>
    <property type="match status" value="1"/>
</dbReference>
<keyword evidence="3" id="KW-0731">Sigma factor</keyword>
<reference evidence="8 9" key="1">
    <citation type="submission" date="2019-02" db="EMBL/GenBank/DDBJ databases">
        <title>Genomic Encyclopedia of Type Strains, Phase IV (KMG-IV): sequencing the most valuable type-strain genomes for metagenomic binning, comparative biology and taxonomic classification.</title>
        <authorList>
            <person name="Goeker M."/>
        </authorList>
    </citation>
    <scope>NUCLEOTIDE SEQUENCE [LARGE SCALE GENOMIC DNA]</scope>
    <source>
        <strain evidence="8 9">DSM 18116</strain>
    </source>
</reference>
<evidence type="ECO:0000259" key="6">
    <source>
        <dbReference type="Pfam" id="PF04542"/>
    </source>
</evidence>
<dbReference type="NCBIfam" id="TIGR02937">
    <property type="entry name" value="sigma70-ECF"/>
    <property type="match status" value="1"/>
</dbReference>
<organism evidence="8 9">
    <name type="scientific">Pseudobacter ginsenosidimutans</name>
    <dbReference type="NCBI Taxonomy" id="661488"/>
    <lineage>
        <taxon>Bacteria</taxon>
        <taxon>Pseudomonadati</taxon>
        <taxon>Bacteroidota</taxon>
        <taxon>Chitinophagia</taxon>
        <taxon>Chitinophagales</taxon>
        <taxon>Chitinophagaceae</taxon>
        <taxon>Pseudobacter</taxon>
    </lineage>
</organism>
<dbReference type="Gene3D" id="1.10.1740.10">
    <property type="match status" value="1"/>
</dbReference>
<evidence type="ECO:0000259" key="7">
    <source>
        <dbReference type="Pfam" id="PF08281"/>
    </source>
</evidence>
<accession>A0A4Q7N0U4</accession>
<name>A0A4Q7N0U4_9BACT</name>
<comment type="caution">
    <text evidence="8">The sequence shown here is derived from an EMBL/GenBank/DDBJ whole genome shotgun (WGS) entry which is preliminary data.</text>
</comment>
<dbReference type="InterPro" id="IPR014284">
    <property type="entry name" value="RNA_pol_sigma-70_dom"/>
</dbReference>
<keyword evidence="4" id="KW-0238">DNA-binding</keyword>
<dbReference type="SUPFAM" id="SSF88946">
    <property type="entry name" value="Sigma2 domain of RNA polymerase sigma factors"/>
    <property type="match status" value="1"/>
</dbReference>
<dbReference type="InterPro" id="IPR036388">
    <property type="entry name" value="WH-like_DNA-bd_sf"/>
</dbReference>
<dbReference type="GO" id="GO:0016987">
    <property type="term" value="F:sigma factor activity"/>
    <property type="evidence" value="ECO:0007669"/>
    <property type="project" value="UniProtKB-KW"/>
</dbReference>
<dbReference type="CDD" id="cd06171">
    <property type="entry name" value="Sigma70_r4"/>
    <property type="match status" value="1"/>
</dbReference>
<dbReference type="Pfam" id="PF04542">
    <property type="entry name" value="Sigma70_r2"/>
    <property type="match status" value="1"/>
</dbReference>
<dbReference type="EMBL" id="SGXA01000001">
    <property type="protein sequence ID" value="RZS74923.1"/>
    <property type="molecule type" value="Genomic_DNA"/>
</dbReference>
<protein>
    <submittedName>
        <fullName evidence="8">RNA polymerase sigma-70 factor (ECF subfamily)</fullName>
    </submittedName>
</protein>
<keyword evidence="5" id="KW-0804">Transcription</keyword>
<dbReference type="RefSeq" id="WP_225979818.1">
    <property type="nucleotide sequence ID" value="NZ_CP042431.1"/>
</dbReference>
<feature type="domain" description="RNA polymerase sigma factor 70 region 4 type 2" evidence="7">
    <location>
        <begin position="136"/>
        <end position="187"/>
    </location>
</feature>
<dbReference type="SUPFAM" id="SSF88659">
    <property type="entry name" value="Sigma3 and sigma4 domains of RNA polymerase sigma factors"/>
    <property type="match status" value="1"/>
</dbReference>
<dbReference type="InterPro" id="IPR013249">
    <property type="entry name" value="RNA_pol_sigma70_r4_t2"/>
</dbReference>
<keyword evidence="9" id="KW-1185">Reference proteome</keyword>
<evidence type="ECO:0000256" key="4">
    <source>
        <dbReference type="ARBA" id="ARBA00023125"/>
    </source>
</evidence>
<dbReference type="PANTHER" id="PTHR43133">
    <property type="entry name" value="RNA POLYMERASE ECF-TYPE SIGMA FACTO"/>
    <property type="match status" value="1"/>
</dbReference>
<dbReference type="GO" id="GO:0003677">
    <property type="term" value="F:DNA binding"/>
    <property type="evidence" value="ECO:0007669"/>
    <property type="project" value="UniProtKB-KW"/>
</dbReference>
<dbReference type="GO" id="GO:0006352">
    <property type="term" value="P:DNA-templated transcription initiation"/>
    <property type="evidence" value="ECO:0007669"/>
    <property type="project" value="InterPro"/>
</dbReference>
<evidence type="ECO:0000256" key="2">
    <source>
        <dbReference type="ARBA" id="ARBA00023015"/>
    </source>
</evidence>
<dbReference type="Pfam" id="PF08281">
    <property type="entry name" value="Sigma70_r4_2"/>
    <property type="match status" value="1"/>
</dbReference>
<dbReference type="Proteomes" id="UP000293874">
    <property type="component" value="Unassembled WGS sequence"/>
</dbReference>
<evidence type="ECO:0000256" key="3">
    <source>
        <dbReference type="ARBA" id="ARBA00023082"/>
    </source>
</evidence>
<evidence type="ECO:0000313" key="8">
    <source>
        <dbReference type="EMBL" id="RZS74923.1"/>
    </source>
</evidence>
<comment type="similarity">
    <text evidence="1">Belongs to the sigma-70 factor family. ECF subfamily.</text>
</comment>
<proteinExistence type="inferred from homology"/>